<keyword evidence="4" id="KW-1185">Reference proteome</keyword>
<dbReference type="EMBL" id="QKKF02012346">
    <property type="protein sequence ID" value="RZF43691.1"/>
    <property type="molecule type" value="Genomic_DNA"/>
</dbReference>
<feature type="coiled-coil region" evidence="1">
    <location>
        <begin position="12"/>
        <end position="53"/>
    </location>
</feature>
<dbReference type="SMR" id="A0A482XEE6"/>
<comment type="caution">
    <text evidence="3">The sequence shown here is derived from an EMBL/GenBank/DDBJ whole genome shotgun (WGS) entry which is preliminary data.</text>
</comment>
<feature type="non-terminal residue" evidence="3">
    <location>
        <position position="157"/>
    </location>
</feature>
<accession>A0A482XEE6</accession>
<feature type="region of interest" description="Disordered" evidence="2">
    <location>
        <begin position="132"/>
        <end position="157"/>
    </location>
</feature>
<dbReference type="InParanoid" id="A0A482XEE6"/>
<evidence type="ECO:0000313" key="4">
    <source>
        <dbReference type="Proteomes" id="UP000291343"/>
    </source>
</evidence>
<protein>
    <submittedName>
        <fullName evidence="3">Uncharacterized protein</fullName>
    </submittedName>
</protein>
<sequence length="157" mass="18351">MTQNEIQQNQQIQMIGYQLEEVEEENNRLREAVKNMRRVKLEQQKEKQEEEDERRIGRIEEGILRLKSHIGVQNSHEALPHLLNDIRGELAELKGKSWYRVVRHPANVVTDARENVTDQGSSMRIPTCVVQDSSDQLPPHVPRVEESLARSKQRNRV</sequence>
<evidence type="ECO:0000256" key="2">
    <source>
        <dbReference type="SAM" id="MobiDB-lite"/>
    </source>
</evidence>
<dbReference type="Proteomes" id="UP000291343">
    <property type="component" value="Unassembled WGS sequence"/>
</dbReference>
<reference evidence="3 4" key="1">
    <citation type="journal article" date="2017" name="Gigascience">
        <title>Genome sequence of the small brown planthopper, Laodelphax striatellus.</title>
        <authorList>
            <person name="Zhu J."/>
            <person name="Jiang F."/>
            <person name="Wang X."/>
            <person name="Yang P."/>
            <person name="Bao Y."/>
            <person name="Zhao W."/>
            <person name="Wang W."/>
            <person name="Lu H."/>
            <person name="Wang Q."/>
            <person name="Cui N."/>
            <person name="Li J."/>
            <person name="Chen X."/>
            <person name="Luo L."/>
            <person name="Yu J."/>
            <person name="Kang L."/>
            <person name="Cui F."/>
        </authorList>
    </citation>
    <scope>NUCLEOTIDE SEQUENCE [LARGE SCALE GENOMIC DNA]</scope>
    <source>
        <strain evidence="3">Lst14</strain>
    </source>
</reference>
<dbReference type="AlphaFoldDB" id="A0A482XEE6"/>
<dbReference type="OrthoDB" id="10583751at2759"/>
<proteinExistence type="predicted"/>
<organism evidence="3 4">
    <name type="scientific">Laodelphax striatellus</name>
    <name type="common">Small brown planthopper</name>
    <name type="synonym">Delphax striatella</name>
    <dbReference type="NCBI Taxonomy" id="195883"/>
    <lineage>
        <taxon>Eukaryota</taxon>
        <taxon>Metazoa</taxon>
        <taxon>Ecdysozoa</taxon>
        <taxon>Arthropoda</taxon>
        <taxon>Hexapoda</taxon>
        <taxon>Insecta</taxon>
        <taxon>Pterygota</taxon>
        <taxon>Neoptera</taxon>
        <taxon>Paraneoptera</taxon>
        <taxon>Hemiptera</taxon>
        <taxon>Auchenorrhyncha</taxon>
        <taxon>Fulgoroidea</taxon>
        <taxon>Delphacidae</taxon>
        <taxon>Criomorphinae</taxon>
        <taxon>Laodelphax</taxon>
    </lineage>
</organism>
<evidence type="ECO:0000256" key="1">
    <source>
        <dbReference type="SAM" id="Coils"/>
    </source>
</evidence>
<name>A0A482XEE6_LAOST</name>
<gene>
    <name evidence="3" type="ORF">LSTR_LSTR016174</name>
</gene>
<keyword evidence="1" id="KW-0175">Coiled coil</keyword>
<evidence type="ECO:0000313" key="3">
    <source>
        <dbReference type="EMBL" id="RZF43691.1"/>
    </source>
</evidence>